<accession>A0AAD1ZED3</accession>
<evidence type="ECO:0000313" key="2">
    <source>
        <dbReference type="EMBL" id="CAI9768286.1"/>
    </source>
</evidence>
<dbReference type="GO" id="GO:0051536">
    <property type="term" value="F:iron-sulfur cluster binding"/>
    <property type="evidence" value="ECO:0007669"/>
    <property type="project" value="InterPro"/>
</dbReference>
<feature type="region of interest" description="Disordered" evidence="1">
    <location>
        <begin position="16"/>
        <end position="35"/>
    </location>
</feature>
<dbReference type="InterPro" id="IPR050573">
    <property type="entry name" value="SDH/FRD_Iron-Sulfur"/>
</dbReference>
<sequence>MTLLIAAGEGKGRRTVVVGGGGREGEGKEATPTGRGRNLVVDITNFYNQYKSCEPWLKRKNPPQTPRKKILQGKEDMNELNGIYECILCACSSTSCPSDLWNPESYLDLAALLHANQ</sequence>
<dbReference type="AlphaFoldDB" id="A0AAD1ZED3"/>
<dbReference type="InterPro" id="IPR009051">
    <property type="entry name" value="Helical_ferredxn"/>
</dbReference>
<dbReference type="GO" id="GO:0022904">
    <property type="term" value="P:respiratory electron transport chain"/>
    <property type="evidence" value="ECO:0007669"/>
    <property type="project" value="TreeGrafter"/>
</dbReference>
<proteinExistence type="predicted"/>
<dbReference type="PANTHER" id="PTHR11921:SF29">
    <property type="entry name" value="SUCCINATE DEHYDROGENASE [UBIQUINONE] IRON-SULFUR SUBUNIT, MITOCHONDRIAL"/>
    <property type="match status" value="1"/>
</dbReference>
<dbReference type="PANTHER" id="PTHR11921">
    <property type="entry name" value="SUCCINATE DEHYDROGENASE IRON-SULFUR PROTEIN"/>
    <property type="match status" value="1"/>
</dbReference>
<reference evidence="2" key="1">
    <citation type="submission" date="2023-05" db="EMBL/GenBank/DDBJ databases">
        <authorList>
            <person name="Huff M."/>
        </authorList>
    </citation>
    <scope>NUCLEOTIDE SEQUENCE</scope>
</reference>
<dbReference type="EMBL" id="OU503044">
    <property type="protein sequence ID" value="CAI9768286.1"/>
    <property type="molecule type" value="Genomic_DNA"/>
</dbReference>
<keyword evidence="3" id="KW-1185">Reference proteome</keyword>
<dbReference type="Proteomes" id="UP000834106">
    <property type="component" value="Chromosome 9"/>
</dbReference>
<dbReference type="GO" id="GO:0009060">
    <property type="term" value="P:aerobic respiration"/>
    <property type="evidence" value="ECO:0007669"/>
    <property type="project" value="TreeGrafter"/>
</dbReference>
<dbReference type="Gene3D" id="1.10.1060.10">
    <property type="entry name" value="Alpha-helical ferredoxin"/>
    <property type="match status" value="1"/>
</dbReference>
<dbReference type="GO" id="GO:0005739">
    <property type="term" value="C:mitochondrion"/>
    <property type="evidence" value="ECO:0007669"/>
    <property type="project" value="TreeGrafter"/>
</dbReference>
<gene>
    <name evidence="2" type="ORF">FPE_LOCUS15716</name>
</gene>
<dbReference type="SUPFAM" id="SSF46548">
    <property type="entry name" value="alpha-helical ferredoxin"/>
    <property type="match status" value="1"/>
</dbReference>
<evidence type="ECO:0000256" key="1">
    <source>
        <dbReference type="SAM" id="MobiDB-lite"/>
    </source>
</evidence>
<name>A0AAD1ZED3_9LAMI</name>
<evidence type="ECO:0000313" key="3">
    <source>
        <dbReference type="Proteomes" id="UP000834106"/>
    </source>
</evidence>
<organism evidence="2 3">
    <name type="scientific">Fraxinus pennsylvanica</name>
    <dbReference type="NCBI Taxonomy" id="56036"/>
    <lineage>
        <taxon>Eukaryota</taxon>
        <taxon>Viridiplantae</taxon>
        <taxon>Streptophyta</taxon>
        <taxon>Embryophyta</taxon>
        <taxon>Tracheophyta</taxon>
        <taxon>Spermatophyta</taxon>
        <taxon>Magnoliopsida</taxon>
        <taxon>eudicotyledons</taxon>
        <taxon>Gunneridae</taxon>
        <taxon>Pentapetalae</taxon>
        <taxon>asterids</taxon>
        <taxon>lamiids</taxon>
        <taxon>Lamiales</taxon>
        <taxon>Oleaceae</taxon>
        <taxon>Oleeae</taxon>
        <taxon>Fraxinus</taxon>
    </lineage>
</organism>
<protein>
    <submittedName>
        <fullName evidence="2">Uncharacterized protein</fullName>
    </submittedName>
</protein>